<evidence type="ECO:0000313" key="1">
    <source>
        <dbReference type="EMBL" id="CAL8094993.1"/>
    </source>
</evidence>
<dbReference type="Proteomes" id="UP001642540">
    <property type="component" value="Unassembled WGS sequence"/>
</dbReference>
<protein>
    <submittedName>
        <fullName evidence="1">Uncharacterized protein</fullName>
    </submittedName>
</protein>
<dbReference type="EMBL" id="CAXLJM020000027">
    <property type="protein sequence ID" value="CAL8094993.1"/>
    <property type="molecule type" value="Genomic_DNA"/>
</dbReference>
<organism evidence="1 2">
    <name type="scientific">Orchesella dallaii</name>
    <dbReference type="NCBI Taxonomy" id="48710"/>
    <lineage>
        <taxon>Eukaryota</taxon>
        <taxon>Metazoa</taxon>
        <taxon>Ecdysozoa</taxon>
        <taxon>Arthropoda</taxon>
        <taxon>Hexapoda</taxon>
        <taxon>Collembola</taxon>
        <taxon>Entomobryomorpha</taxon>
        <taxon>Entomobryoidea</taxon>
        <taxon>Orchesellidae</taxon>
        <taxon>Orchesellinae</taxon>
        <taxon>Orchesella</taxon>
    </lineage>
</organism>
<reference evidence="1 2" key="1">
    <citation type="submission" date="2024-08" db="EMBL/GenBank/DDBJ databases">
        <authorList>
            <person name="Cucini C."/>
            <person name="Frati F."/>
        </authorList>
    </citation>
    <scope>NUCLEOTIDE SEQUENCE [LARGE SCALE GENOMIC DNA]</scope>
</reference>
<name>A0ABP1Q9P8_9HEXA</name>
<gene>
    <name evidence="1" type="ORF">ODALV1_LOCUS8946</name>
</gene>
<comment type="caution">
    <text evidence="1">The sequence shown here is derived from an EMBL/GenBank/DDBJ whole genome shotgun (WGS) entry which is preliminary data.</text>
</comment>
<evidence type="ECO:0000313" key="2">
    <source>
        <dbReference type="Proteomes" id="UP001642540"/>
    </source>
</evidence>
<proteinExistence type="predicted"/>
<accession>A0ABP1Q9P8</accession>
<keyword evidence="2" id="KW-1185">Reference proteome</keyword>
<sequence length="462" mass="52933">MAVAPVNRGSAFDRPGFAFVCKALVERSRANFDLILLIPKHLNGNNLVQLLQDAIRRKQKVFYGFDAGADTRLMLQSDRSVASFFRIFVQTIHPPFDLANFNYRRWAARLLLPHLLLSAANYKWRGLSCSLVFRHGEKSVMTALLKFFWAEVLDEVHADLRLIQDNLDNVFCVNCQPNCPLSNLPSHFQISRFDELEFASDLVPHRIFMKLRLFGSSRPIGDERMLDLYQFNQEVGEFSLQALNNASTRVNTILANDEAVGPHCCYLVLILQGSALEHIEDDIAGLLARSHVTKLLYVGVTRGENLRSDHLTDRKSPVFKVLSKCAQVFVLRRFVTDSRIQAERNEAFVIEILKTIIAKKVDRKERLPFLLLNQQSSTSALLGVDEETLHQIIDFVELERPVFSATSTTEDLTHEPNFEGDYSLLNRRRIRNATILRTTYVQIRDNIDQAESRSKNARFFNY</sequence>